<name>A0A6C0DFH8_9ZZZZ</name>
<dbReference type="AlphaFoldDB" id="A0A6C0DFH8"/>
<protein>
    <submittedName>
        <fullName evidence="2">Uncharacterized protein</fullName>
    </submittedName>
</protein>
<evidence type="ECO:0000256" key="1">
    <source>
        <dbReference type="SAM" id="MobiDB-lite"/>
    </source>
</evidence>
<feature type="region of interest" description="Disordered" evidence="1">
    <location>
        <begin position="663"/>
        <end position="695"/>
    </location>
</feature>
<organism evidence="2">
    <name type="scientific">viral metagenome</name>
    <dbReference type="NCBI Taxonomy" id="1070528"/>
    <lineage>
        <taxon>unclassified sequences</taxon>
        <taxon>metagenomes</taxon>
        <taxon>organismal metagenomes</taxon>
    </lineage>
</organism>
<feature type="region of interest" description="Disordered" evidence="1">
    <location>
        <begin position="863"/>
        <end position="915"/>
    </location>
</feature>
<dbReference type="EMBL" id="MN739598">
    <property type="protein sequence ID" value="QHT14944.1"/>
    <property type="molecule type" value="Genomic_DNA"/>
</dbReference>
<evidence type="ECO:0000313" key="2">
    <source>
        <dbReference type="EMBL" id="QHT14944.1"/>
    </source>
</evidence>
<proteinExistence type="predicted"/>
<accession>A0A6C0DFH8</accession>
<reference evidence="2" key="1">
    <citation type="journal article" date="2020" name="Nature">
        <title>Giant virus diversity and host interactions through global metagenomics.</title>
        <authorList>
            <person name="Schulz F."/>
            <person name="Roux S."/>
            <person name="Paez-Espino D."/>
            <person name="Jungbluth S."/>
            <person name="Walsh D.A."/>
            <person name="Denef V.J."/>
            <person name="McMahon K.D."/>
            <person name="Konstantinidis K.T."/>
            <person name="Eloe-Fadrosh E.A."/>
            <person name="Kyrpides N.C."/>
            <person name="Woyke T."/>
        </authorList>
    </citation>
    <scope>NUCLEOTIDE SEQUENCE</scope>
    <source>
        <strain evidence="2">GVMAG-M-3300023174-144</strain>
    </source>
</reference>
<sequence length="915" mass="105170">MNDTTPTISTISNEKLLKYAGQEEYDEYLSDVIFLAGNPMRIMDEKVSNDLKKYIMTKSFSGDTNYFNEAYKKISGVLPKKDDSIQHIGKQVEINISKINDKNSDKDEWIPGTINRIDTNDLKMIYMVQTDSGEVGVENIEDIHLFKWKDCVEDCYKYCHEYVKKEVQSTAYMLRILSASVLGDTKNYKVCFHIEHDVERFKSIITGKWDDDTKKADKNLPDKNTIQDKDVFKIQICRISEDGQIIDYDKPANGRFILGAGPSASGKTYNAGLIIEMMKMVDTSFPTFFMTIDGGTYRENSVIYQSIVYAVKTKNQYPGLNNLMSASILDKVHGVQSIFETDSIKKVVNDYLLERTDRTNDKLIVSLYVPDTLTYCGMIRVDCMPKLKKYIEITGDNNWIGLMIYQHKTGGDGCPFQKTYKCVGCTESGKKREKTEGKKYSSSAWNMSYEHGLQTIKKAPNYRIVFHNGGQRETPSVFEDLSEPRIPYGTNEDIKQFFNKKNIIYINGELTKNPDCDNYLLKGCKIHNTEQNNVKKNDKEIKNFKTKYQDKYVGIPIDLITILEKHKSEDFSDFENIDENDIVSLLIIQKFINSGFFDLSDINSEKTDENEKKFQYYKIDVNKIDVNKIDDTPASIIYINNFDTLLDTHKIKIYETDAEKQTSKSSGWNRFNPFKNTEKNHVDETPGETPGETKEDDIEIKIEENPVVINTLTPDEIINTLSNNRYIGIPKEIMFQDNNDQEIKIKTLQHLIDEKIITKININEDLLDEKSVYGINERMYDYYKINIAEYIDSQIKESIRNIKAEISGSFNIITDKNTLYIYENEPEPESKEQLSDAANNKSARGLYKDVVNTGKQTWNTLLTTITGSKPKDEQTKEENPEDGNDKSNDKPPKCKKNKTVKKNATGNKANSKKKK</sequence>
<feature type="compositionally biased region" description="Basic and acidic residues" evidence="1">
    <location>
        <begin position="869"/>
        <end position="892"/>
    </location>
</feature>